<dbReference type="Gene3D" id="1.25.10.10">
    <property type="entry name" value="Leucine-rich Repeat Variant"/>
    <property type="match status" value="1"/>
</dbReference>
<comment type="caution">
    <text evidence="3">The sequence shown here is derived from an EMBL/GenBank/DDBJ whole genome shotgun (WGS) entry which is preliminary data.</text>
</comment>
<dbReference type="SUPFAM" id="SSF48371">
    <property type="entry name" value="ARM repeat"/>
    <property type="match status" value="1"/>
</dbReference>
<evidence type="ECO:0000313" key="4">
    <source>
        <dbReference type="Proteomes" id="UP001153148"/>
    </source>
</evidence>
<dbReference type="InterPro" id="IPR000357">
    <property type="entry name" value="HEAT"/>
</dbReference>
<dbReference type="PANTHER" id="PTHR12848">
    <property type="entry name" value="REGULATORY-ASSOCIATED PROTEIN OF MTOR"/>
    <property type="match status" value="1"/>
</dbReference>
<dbReference type="PANTHER" id="PTHR12848:SF16">
    <property type="entry name" value="REGULATORY-ASSOCIATED PROTEIN OF MTOR"/>
    <property type="match status" value="1"/>
</dbReference>
<feature type="compositionally biased region" description="Low complexity" evidence="2">
    <location>
        <begin position="406"/>
        <end position="423"/>
    </location>
</feature>
<dbReference type="InterPro" id="IPR011989">
    <property type="entry name" value="ARM-like"/>
</dbReference>
<gene>
    <name evidence="3" type="ORF">TPAB3V08_LOCUS1655</name>
</gene>
<protein>
    <submittedName>
        <fullName evidence="3">Uncharacterized protein</fullName>
    </submittedName>
</protein>
<feature type="region of interest" description="Disordered" evidence="2">
    <location>
        <begin position="400"/>
        <end position="463"/>
    </location>
</feature>
<name>A0ABN7NJK1_TIMPD</name>
<reference evidence="3" key="1">
    <citation type="submission" date="2021-03" db="EMBL/GenBank/DDBJ databases">
        <authorList>
            <person name="Tran Van P."/>
        </authorList>
    </citation>
    <scope>NUCLEOTIDE SEQUENCE</scope>
</reference>
<organism evidence="3 4">
    <name type="scientific">Timema podura</name>
    <name type="common">Walking stick</name>
    <dbReference type="NCBI Taxonomy" id="61482"/>
    <lineage>
        <taxon>Eukaryota</taxon>
        <taxon>Metazoa</taxon>
        <taxon>Ecdysozoa</taxon>
        <taxon>Arthropoda</taxon>
        <taxon>Hexapoda</taxon>
        <taxon>Insecta</taxon>
        <taxon>Pterygota</taxon>
        <taxon>Neoptera</taxon>
        <taxon>Polyneoptera</taxon>
        <taxon>Phasmatodea</taxon>
        <taxon>Timematodea</taxon>
        <taxon>Timematoidea</taxon>
        <taxon>Timematidae</taxon>
        <taxon>Timema</taxon>
    </lineage>
</organism>
<dbReference type="InterPro" id="IPR016024">
    <property type="entry name" value="ARM-type_fold"/>
</dbReference>
<dbReference type="Pfam" id="PF02985">
    <property type="entry name" value="HEAT"/>
    <property type="match status" value="1"/>
</dbReference>
<evidence type="ECO:0000256" key="2">
    <source>
        <dbReference type="SAM" id="MobiDB-lite"/>
    </source>
</evidence>
<feature type="non-terminal residue" evidence="3">
    <location>
        <position position="565"/>
    </location>
</feature>
<keyword evidence="4" id="KW-1185">Reference proteome</keyword>
<feature type="compositionally biased region" description="Polar residues" evidence="2">
    <location>
        <begin position="428"/>
        <end position="449"/>
    </location>
</feature>
<dbReference type="Proteomes" id="UP001153148">
    <property type="component" value="Unassembled WGS sequence"/>
</dbReference>
<accession>A0ABN7NJK1</accession>
<dbReference type="InterPro" id="IPR004083">
    <property type="entry name" value="Raptor"/>
</dbReference>
<evidence type="ECO:0000313" key="3">
    <source>
        <dbReference type="EMBL" id="CAG2054634.1"/>
    </source>
</evidence>
<proteinExistence type="predicted"/>
<dbReference type="EMBL" id="CAJPIN010001556">
    <property type="protein sequence ID" value="CAG2054634.1"/>
    <property type="molecule type" value="Genomic_DNA"/>
</dbReference>
<sequence length="565" mass="62822">MSSISGICEAMLDSTSIHFLQVISFSMSDFSSQEIFISKNVGIKGTCQADLVRDNGHKYFLSVLQDPSIPGEHRTLAAFVLASIVHNYPAGQEVAMQGSLVSICLEQLQDPNPLLRQWLAVCLGRLWTNYDKARWCGVRDIAHEKLYTLLQDPVPEVRAAAVYALGTFISSVTERSEHANNIDHSIAMTLINTVTYDMSPLVRKELVVALQWMVLIFENSFLKVALQEEGSRPTVVNLGDASMSPLMGMRRIASRDRLKMLSPGSLFNTDAAVSPASDVFHSMDKIKRVSSSSSISHSSLPSLSYGSIYMKLWHGLATMDLDPHHGVRHMSRIITSHVRDQEVVLCILHSSLMRSDRMKPRLGDWAVTIDFLLEATITALSNGSNLWMFVQVKESSAPKELGETKLSSSLSLPPSPSSRPSFLAGESPPTTGSVSELHRLTSSRSAHLTSRTRKIMPNTEAHSRPPTMIFKKLLGISPQLSYTEQISEEADDTCGVKQPLVTTQFVEWSCKYFAQPVMKFLEDNDIESSLYYEREWSGRDMSETSNIIQYTASPCDEWSEGVACR</sequence>
<evidence type="ECO:0000256" key="1">
    <source>
        <dbReference type="ARBA" id="ARBA00022737"/>
    </source>
</evidence>
<keyword evidence="1" id="KW-0677">Repeat</keyword>